<organism evidence="3 4">
    <name type="scientific">Priapulus caudatus</name>
    <name type="common">Priapulid worm</name>
    <dbReference type="NCBI Taxonomy" id="37621"/>
    <lineage>
        <taxon>Eukaryota</taxon>
        <taxon>Metazoa</taxon>
        <taxon>Ecdysozoa</taxon>
        <taxon>Scalidophora</taxon>
        <taxon>Priapulida</taxon>
        <taxon>Priapulimorpha</taxon>
        <taxon>Priapulimorphida</taxon>
        <taxon>Priapulidae</taxon>
        <taxon>Priapulus</taxon>
    </lineage>
</organism>
<feature type="transmembrane region" description="Helical" evidence="1">
    <location>
        <begin position="125"/>
        <end position="148"/>
    </location>
</feature>
<feature type="transmembrane region" description="Helical" evidence="1">
    <location>
        <begin position="241"/>
        <end position="259"/>
    </location>
</feature>
<name>A0ABM1EGJ0_PRICU</name>
<feature type="transmembrane region" description="Helical" evidence="1">
    <location>
        <begin position="384"/>
        <end position="403"/>
    </location>
</feature>
<feature type="chain" id="PRO_5047435864" evidence="2">
    <location>
        <begin position="23"/>
        <end position="567"/>
    </location>
</feature>
<dbReference type="Gene3D" id="1.20.1250.20">
    <property type="entry name" value="MFS general substrate transporter like domains"/>
    <property type="match status" value="1"/>
</dbReference>
<feature type="signal peptide" evidence="2">
    <location>
        <begin position="1"/>
        <end position="22"/>
    </location>
</feature>
<dbReference type="InterPro" id="IPR008509">
    <property type="entry name" value="MOT2/MFSD5"/>
</dbReference>
<dbReference type="PANTHER" id="PTHR23516">
    <property type="entry name" value="SAM (S-ADENOSYL METHIONINE) TRANSPORTER"/>
    <property type="match status" value="1"/>
</dbReference>
<feature type="transmembrane region" description="Helical" evidence="1">
    <location>
        <begin position="343"/>
        <end position="363"/>
    </location>
</feature>
<evidence type="ECO:0000313" key="4">
    <source>
        <dbReference type="RefSeq" id="XP_014671311.1"/>
    </source>
</evidence>
<gene>
    <name evidence="4" type="primary">LOC106812061</name>
</gene>
<feature type="transmembrane region" description="Helical" evidence="1">
    <location>
        <begin position="160"/>
        <end position="185"/>
    </location>
</feature>
<dbReference type="Pfam" id="PF05631">
    <property type="entry name" value="MFS_5"/>
    <property type="match status" value="1"/>
</dbReference>
<dbReference type="CDD" id="cd17487">
    <property type="entry name" value="MFS_MFSD5_like"/>
    <property type="match status" value="1"/>
</dbReference>
<keyword evidence="1" id="KW-1133">Transmembrane helix</keyword>
<feature type="transmembrane region" description="Helical" evidence="1">
    <location>
        <begin position="319"/>
        <end position="337"/>
    </location>
</feature>
<sequence>MFVSTLYVLGTFCAAVYWLTKATVPANKDASFVEFQRSYMSVYILATGADWIQGPHVYALYQSYGMKAHEIEILFVAGFSSSMLVGTIIGSFADTFGRRSNCILYGILYSCACITKHFPNFWILMIGRVLGGVATSILYSAFESWVVYEHHHLGFDSSSLGVLFSHATLGNSLVAIAAGLISQVVADKFGFVAPFDVSMLVLMVMAIMIACLWKENCGDAGLPLYQTCCAAFTVIRKDRKVLCLGIIQSLFEGAMYTFVLEWTPALSPPIDPTDEVTLAHGNERVTIPHGYVFANFMVAIMIGSCIFKLLLVHLPVESFMRPVLLIAAGSLAMPVLFHGEQMLIFVGFIIFEVCVGIFWPALSTMRGKYVPEEARSTIMNLFRVPLNAVVILILLQVSIYMLSCMLSIVGEDMAMEAFDMDLLHPEIGDITGLDDLLSFKSPVEDSNAEMEWLDGFLDDSTPVLNDRMMTDAVPSPHIKSEHSYSMAEGRCSSAHLQHDRLIDLELHSDNLTAELDVDLPSFPPHLHGKIRRQVIAHGNRAPEMVIKQEPGESKTVTGVCVILHGVP</sequence>
<dbReference type="SUPFAM" id="SSF103473">
    <property type="entry name" value="MFS general substrate transporter"/>
    <property type="match status" value="1"/>
</dbReference>
<feature type="transmembrane region" description="Helical" evidence="1">
    <location>
        <begin position="38"/>
        <end position="61"/>
    </location>
</feature>
<keyword evidence="1" id="KW-0812">Transmembrane</keyword>
<protein>
    <submittedName>
        <fullName evidence="4">Molybdate-anion transporter-like</fullName>
    </submittedName>
</protein>
<dbReference type="RefSeq" id="XP_014671311.1">
    <property type="nucleotide sequence ID" value="XM_014815825.1"/>
</dbReference>
<keyword evidence="1" id="KW-0472">Membrane</keyword>
<accession>A0ABM1EGJ0</accession>
<dbReference type="Proteomes" id="UP000695022">
    <property type="component" value="Unplaced"/>
</dbReference>
<feature type="transmembrane region" description="Helical" evidence="1">
    <location>
        <begin position="291"/>
        <end position="312"/>
    </location>
</feature>
<keyword evidence="2" id="KW-0732">Signal</keyword>
<evidence type="ECO:0000256" key="1">
    <source>
        <dbReference type="SAM" id="Phobius"/>
    </source>
</evidence>
<dbReference type="PANTHER" id="PTHR23516:SF23">
    <property type="entry name" value="MOLYBDATE-ANION TRANSPORTER"/>
    <property type="match status" value="1"/>
</dbReference>
<evidence type="ECO:0000313" key="3">
    <source>
        <dbReference type="Proteomes" id="UP000695022"/>
    </source>
</evidence>
<proteinExistence type="predicted"/>
<reference evidence="4" key="1">
    <citation type="submission" date="2025-08" db="UniProtKB">
        <authorList>
            <consortium name="RefSeq"/>
        </authorList>
    </citation>
    <scope>IDENTIFICATION</scope>
</reference>
<evidence type="ECO:0000256" key="2">
    <source>
        <dbReference type="SAM" id="SignalP"/>
    </source>
</evidence>
<dbReference type="GeneID" id="106812061"/>
<dbReference type="InterPro" id="IPR036259">
    <property type="entry name" value="MFS_trans_sf"/>
</dbReference>
<keyword evidence="3" id="KW-1185">Reference proteome</keyword>
<feature type="transmembrane region" description="Helical" evidence="1">
    <location>
        <begin position="73"/>
        <end position="93"/>
    </location>
</feature>
<feature type="transmembrane region" description="Helical" evidence="1">
    <location>
        <begin position="191"/>
        <end position="213"/>
    </location>
</feature>